<feature type="region of interest" description="Disordered" evidence="1">
    <location>
        <begin position="35"/>
        <end position="62"/>
    </location>
</feature>
<accession>A0A8T2N4E9</accession>
<dbReference type="AlphaFoldDB" id="A0A8T2N4E9"/>
<evidence type="ECO:0000313" key="2">
    <source>
        <dbReference type="EMBL" id="KAG9335093.1"/>
    </source>
</evidence>
<sequence length="164" mass="18023">MAKVLRGTSCVLQESRRPSRTKRCHFGMRGAMLAGGREGEAVRDESETARGTQAGEDAQRMSVSAEAQRAATLTCFMCGVTNRSVVVVGGGGYKKGNCVEMKEPEEGWQKEADFRVHPANERTPHADTRAVLRIETRLVLTAAGTSWEAVTQRTGERQRRQRDG</sequence>
<feature type="compositionally biased region" description="Basic and acidic residues" evidence="1">
    <location>
        <begin position="37"/>
        <end position="48"/>
    </location>
</feature>
<organism evidence="2 3">
    <name type="scientific">Albula glossodonta</name>
    <name type="common">roundjaw bonefish</name>
    <dbReference type="NCBI Taxonomy" id="121402"/>
    <lineage>
        <taxon>Eukaryota</taxon>
        <taxon>Metazoa</taxon>
        <taxon>Chordata</taxon>
        <taxon>Craniata</taxon>
        <taxon>Vertebrata</taxon>
        <taxon>Euteleostomi</taxon>
        <taxon>Actinopterygii</taxon>
        <taxon>Neopterygii</taxon>
        <taxon>Teleostei</taxon>
        <taxon>Albuliformes</taxon>
        <taxon>Albulidae</taxon>
        <taxon>Albula</taxon>
    </lineage>
</organism>
<proteinExistence type="predicted"/>
<comment type="caution">
    <text evidence="2">The sequence shown here is derived from an EMBL/GenBank/DDBJ whole genome shotgun (WGS) entry which is preliminary data.</text>
</comment>
<keyword evidence="3" id="KW-1185">Reference proteome</keyword>
<dbReference type="EMBL" id="JAFBMS010000130">
    <property type="protein sequence ID" value="KAG9335093.1"/>
    <property type="molecule type" value="Genomic_DNA"/>
</dbReference>
<protein>
    <submittedName>
        <fullName evidence="2">Uncharacterized protein</fullName>
    </submittedName>
</protein>
<reference evidence="2" key="1">
    <citation type="thesis" date="2021" institute="BYU ScholarsArchive" country="Provo, UT, USA">
        <title>Applications of and Algorithms for Genome Assembly and Genomic Analyses with an Emphasis on Marine Teleosts.</title>
        <authorList>
            <person name="Pickett B.D."/>
        </authorList>
    </citation>
    <scope>NUCLEOTIDE SEQUENCE</scope>
    <source>
        <strain evidence="2">HI-2016</strain>
    </source>
</reference>
<evidence type="ECO:0000313" key="3">
    <source>
        <dbReference type="Proteomes" id="UP000824540"/>
    </source>
</evidence>
<name>A0A8T2N4E9_9TELE</name>
<gene>
    <name evidence="2" type="ORF">JZ751_005769</name>
</gene>
<evidence type="ECO:0000256" key="1">
    <source>
        <dbReference type="SAM" id="MobiDB-lite"/>
    </source>
</evidence>
<dbReference type="Proteomes" id="UP000824540">
    <property type="component" value="Unassembled WGS sequence"/>
</dbReference>